<evidence type="ECO:0000313" key="2">
    <source>
        <dbReference type="Proteomes" id="UP000010475"/>
    </source>
</evidence>
<gene>
    <name evidence="1" type="ORF">Cylst_5414</name>
</gene>
<name>K9X5R7_9NOST</name>
<organism evidence="1 2">
    <name type="scientific">Cylindrospermum stagnale PCC 7417</name>
    <dbReference type="NCBI Taxonomy" id="56107"/>
    <lineage>
        <taxon>Bacteria</taxon>
        <taxon>Bacillati</taxon>
        <taxon>Cyanobacteriota</taxon>
        <taxon>Cyanophyceae</taxon>
        <taxon>Nostocales</taxon>
        <taxon>Nostocaceae</taxon>
        <taxon>Cylindrospermum</taxon>
    </lineage>
</organism>
<reference evidence="1 2" key="1">
    <citation type="submission" date="2012-06" db="EMBL/GenBank/DDBJ databases">
        <title>Finished chromosome of genome of Cylindrospermum stagnale PCC 7417.</title>
        <authorList>
            <consortium name="US DOE Joint Genome Institute"/>
            <person name="Gugger M."/>
            <person name="Coursin T."/>
            <person name="Rippka R."/>
            <person name="Tandeau De Marsac N."/>
            <person name="Huntemann M."/>
            <person name="Wei C.-L."/>
            <person name="Han J."/>
            <person name="Detter J.C."/>
            <person name="Han C."/>
            <person name="Tapia R."/>
            <person name="Chen A."/>
            <person name="Kyrpides N."/>
            <person name="Mavromatis K."/>
            <person name="Markowitz V."/>
            <person name="Szeto E."/>
            <person name="Ivanova N."/>
            <person name="Pagani I."/>
            <person name="Pati A."/>
            <person name="Goodwin L."/>
            <person name="Nordberg H.P."/>
            <person name="Cantor M.N."/>
            <person name="Hua S.X."/>
            <person name="Woyke T."/>
            <person name="Kerfeld C.A."/>
        </authorList>
    </citation>
    <scope>NUCLEOTIDE SEQUENCE [LARGE SCALE GENOMIC DNA]</scope>
    <source>
        <strain evidence="1 2">PCC 7417</strain>
    </source>
</reference>
<evidence type="ECO:0000313" key="1">
    <source>
        <dbReference type="EMBL" id="AFZ27434.1"/>
    </source>
</evidence>
<dbReference type="HOGENOM" id="CLU_2045805_0_0_3"/>
<proteinExistence type="predicted"/>
<sequence length="120" mass="13372">MNWEPVIAGSGTSKLFSFRLQDFEVEALQLQQTPEDKDSLNLTAKRLLMGALGFPSNGNKSINTVITQELVKQEVERILAESTNTALNDVDIQNLVKREVESAIADVRRELDERLGELTA</sequence>
<dbReference type="Proteomes" id="UP000010475">
    <property type="component" value="Chromosome"/>
</dbReference>
<dbReference type="EMBL" id="CP003642">
    <property type="protein sequence ID" value="AFZ27434.1"/>
    <property type="molecule type" value="Genomic_DNA"/>
</dbReference>
<accession>K9X5R7</accession>
<dbReference type="KEGG" id="csg:Cylst_5414"/>
<dbReference type="RefSeq" id="WP_015210669.1">
    <property type="nucleotide sequence ID" value="NC_019757.1"/>
</dbReference>
<protein>
    <submittedName>
        <fullName evidence="1">Uncharacterized protein</fullName>
    </submittedName>
</protein>
<keyword evidence="2" id="KW-1185">Reference proteome</keyword>
<dbReference type="AlphaFoldDB" id="K9X5R7"/>